<dbReference type="PANTHER" id="PTHR31051">
    <property type="entry name" value="PROTEASOME ASSEMBLY CHAPERONE 3"/>
    <property type="match status" value="1"/>
</dbReference>
<name>A0A4U7KML4_9BASI</name>
<dbReference type="GO" id="GO:0043248">
    <property type="term" value="P:proteasome assembly"/>
    <property type="evidence" value="ECO:0007669"/>
    <property type="project" value="InterPro"/>
</dbReference>
<protein>
    <recommendedName>
        <fullName evidence="4">Proteasome assembly chaperone 3</fullName>
    </recommendedName>
</protein>
<dbReference type="PANTHER" id="PTHR31051:SF1">
    <property type="entry name" value="PROTEASOME ASSEMBLY CHAPERONE 3"/>
    <property type="match status" value="1"/>
</dbReference>
<dbReference type="KEGG" id="sgra:EX895_006196"/>
<keyword evidence="3" id="KW-1185">Reference proteome</keyword>
<gene>
    <name evidence="2" type="ORF">EX895_006196</name>
</gene>
<proteinExistence type="predicted"/>
<comment type="caution">
    <text evidence="2">The sequence shown here is derived from an EMBL/GenBank/DDBJ whole genome shotgun (WGS) entry which is preliminary data.</text>
</comment>
<organism evidence="2 3">
    <name type="scientific">Sporisorium graminicola</name>
    <dbReference type="NCBI Taxonomy" id="280036"/>
    <lineage>
        <taxon>Eukaryota</taxon>
        <taxon>Fungi</taxon>
        <taxon>Dikarya</taxon>
        <taxon>Basidiomycota</taxon>
        <taxon>Ustilaginomycotina</taxon>
        <taxon>Ustilaginomycetes</taxon>
        <taxon>Ustilaginales</taxon>
        <taxon>Ustilaginaceae</taxon>
        <taxon>Sporisorium</taxon>
    </lineage>
</organism>
<dbReference type="InterPro" id="IPR018788">
    <property type="entry name" value="Proteasome_assmbl_chp_3"/>
</dbReference>
<dbReference type="GeneID" id="40729091"/>
<dbReference type="InterPro" id="IPR053720">
    <property type="entry name" value="Psm_Assembly_Chaperone"/>
</dbReference>
<dbReference type="Proteomes" id="UP000306050">
    <property type="component" value="Chromosome SGRAM_8"/>
</dbReference>
<dbReference type="Gene3D" id="3.30.230.90">
    <property type="match status" value="1"/>
</dbReference>
<dbReference type="OrthoDB" id="5593278at2759"/>
<accession>A0A4U7KML4</accession>
<evidence type="ECO:0000313" key="2">
    <source>
        <dbReference type="EMBL" id="TKY85116.1"/>
    </source>
</evidence>
<dbReference type="EMBL" id="SRRM01000021">
    <property type="protein sequence ID" value="TKY85116.1"/>
    <property type="molecule type" value="Genomic_DNA"/>
</dbReference>
<evidence type="ECO:0000256" key="1">
    <source>
        <dbReference type="SAM" id="MobiDB-lite"/>
    </source>
</evidence>
<reference evidence="2 3" key="1">
    <citation type="submission" date="2019-05" db="EMBL/GenBank/DDBJ databases">
        <title>Sporisorium graminicola CBS 10092 draft sequencing and annotation.</title>
        <authorList>
            <person name="Solano-Gonzalez S."/>
            <person name="Caddick M.X."/>
            <person name="Darby A."/>
        </authorList>
    </citation>
    <scope>NUCLEOTIDE SEQUENCE [LARGE SCALE GENOMIC DNA]</scope>
    <source>
        <strain evidence="2 3">CBS 10092</strain>
    </source>
</reference>
<evidence type="ECO:0000313" key="3">
    <source>
        <dbReference type="Proteomes" id="UP000306050"/>
    </source>
</evidence>
<sequence>MSTPQPPATGLSAIKIEVTPVPASSSPVLPTKTSTETINGCPTTVITQSFADRIFITVTQLNKFGCFYQAVTSTNPAAYDSEDAAHDGGSSSNLPPPLPSTSVSKLVGTEPSPAYTALYQLYVAQIASIVKRDAGGDMRPLIVSLALKPSANKGTTRDEGYEDSDDEADSLLLTSGDEQKRFVAVMETVQKCRVW</sequence>
<dbReference type="AlphaFoldDB" id="A0A4U7KML4"/>
<feature type="region of interest" description="Disordered" evidence="1">
    <location>
        <begin position="79"/>
        <end position="104"/>
    </location>
</feature>
<dbReference type="RefSeq" id="XP_029737101.1">
    <property type="nucleotide sequence ID" value="XM_029886788.1"/>
</dbReference>
<evidence type="ECO:0008006" key="4">
    <source>
        <dbReference type="Google" id="ProtNLM"/>
    </source>
</evidence>